<dbReference type="Proteomes" id="UP000290287">
    <property type="component" value="Unassembled WGS sequence"/>
</dbReference>
<gene>
    <name evidence="2" type="ORF">CS022_22115</name>
</gene>
<sequence>MKVGSLAKAFLLSALMFVMPAHAEKLKGTDGVEYTSRLKVVSETLDGDVYATVTGRILLDGTLGAPISIVLNTDRLLEWVHDLNYSEVLKVDAANDQSLYMIYNAPLTLDDRDVYVRFLGAREGDNVFTMSMIELEGYEANPKAVRMTDLRGVFRIEQITEDKMGLKFTLHYNPDAKPVFAANSNTKQLVKKTMKKFKKLVEGEYKGADIPPELAKALNF</sequence>
<name>A0A4Q0YNF7_9GAMM</name>
<accession>A0A4Q0YNF7</accession>
<dbReference type="SUPFAM" id="SSF55961">
    <property type="entry name" value="Bet v1-like"/>
    <property type="match status" value="1"/>
</dbReference>
<evidence type="ECO:0000256" key="1">
    <source>
        <dbReference type="SAM" id="SignalP"/>
    </source>
</evidence>
<keyword evidence="3" id="KW-1185">Reference proteome</keyword>
<evidence type="ECO:0000313" key="2">
    <source>
        <dbReference type="EMBL" id="RXJ70829.1"/>
    </source>
</evidence>
<proteinExistence type="predicted"/>
<dbReference type="RefSeq" id="WP_129124060.1">
    <property type="nucleotide sequence ID" value="NZ_PEIB01000043.1"/>
</dbReference>
<dbReference type="OrthoDB" id="5734556at2"/>
<dbReference type="InterPro" id="IPR023393">
    <property type="entry name" value="START-like_dom_sf"/>
</dbReference>
<organism evidence="2 3">
    <name type="scientific">Veronia nyctiphanis</name>
    <dbReference type="NCBI Taxonomy" id="1278244"/>
    <lineage>
        <taxon>Bacteria</taxon>
        <taxon>Pseudomonadati</taxon>
        <taxon>Pseudomonadota</taxon>
        <taxon>Gammaproteobacteria</taxon>
        <taxon>Vibrionales</taxon>
        <taxon>Vibrionaceae</taxon>
        <taxon>Veronia</taxon>
    </lineage>
</organism>
<dbReference type="Gene3D" id="3.30.530.20">
    <property type="match status" value="1"/>
</dbReference>
<keyword evidence="1" id="KW-0732">Signal</keyword>
<feature type="signal peptide" evidence="1">
    <location>
        <begin position="1"/>
        <end position="23"/>
    </location>
</feature>
<feature type="chain" id="PRO_5020407789" description="START domain-containing protein" evidence="1">
    <location>
        <begin position="24"/>
        <end position="220"/>
    </location>
</feature>
<dbReference type="EMBL" id="PEIB01000043">
    <property type="protein sequence ID" value="RXJ70829.1"/>
    <property type="molecule type" value="Genomic_DNA"/>
</dbReference>
<reference evidence="2 3" key="1">
    <citation type="submission" date="2017-10" db="EMBL/GenBank/DDBJ databases">
        <title>Nyctiphanis sp. nov., isolated from the stomach of the euphausiid Nyctiphanes simplex (Hansen, 1911) in the Gulf of California.</title>
        <authorList>
            <person name="Gomez-Gil B."/>
            <person name="Aguilar-Mendez M."/>
            <person name="Lopez-Cortes A."/>
            <person name="Gomez-Gutierrez J."/>
            <person name="Roque A."/>
            <person name="Lang E."/>
            <person name="Gonzalez-Castillo A."/>
        </authorList>
    </citation>
    <scope>NUCLEOTIDE SEQUENCE [LARGE SCALE GENOMIC DNA]</scope>
    <source>
        <strain evidence="2 3">CAIM 600</strain>
    </source>
</reference>
<evidence type="ECO:0008006" key="4">
    <source>
        <dbReference type="Google" id="ProtNLM"/>
    </source>
</evidence>
<protein>
    <recommendedName>
        <fullName evidence="4">START domain-containing protein</fullName>
    </recommendedName>
</protein>
<evidence type="ECO:0000313" key="3">
    <source>
        <dbReference type="Proteomes" id="UP000290287"/>
    </source>
</evidence>
<comment type="caution">
    <text evidence="2">The sequence shown here is derived from an EMBL/GenBank/DDBJ whole genome shotgun (WGS) entry which is preliminary data.</text>
</comment>
<dbReference type="AlphaFoldDB" id="A0A4Q0YNF7"/>